<comment type="caution">
    <text evidence="1">The sequence shown here is derived from an EMBL/GenBank/DDBJ whole genome shotgun (WGS) entry which is preliminary data.</text>
</comment>
<evidence type="ECO:0000313" key="1">
    <source>
        <dbReference type="EMBL" id="KAB0464987.1"/>
    </source>
</evidence>
<reference evidence="1 2" key="1">
    <citation type="submission" date="2019-09" db="EMBL/GenBank/DDBJ databases">
        <title>Draft genome sequences of 48 bacterial type strains from the CCUG.</title>
        <authorList>
            <person name="Tunovic T."/>
            <person name="Pineiro-Iglesias B."/>
            <person name="Unosson C."/>
            <person name="Inganas E."/>
            <person name="Ohlen M."/>
            <person name="Cardew S."/>
            <person name="Jensie-Markopoulos S."/>
            <person name="Salva-Serra F."/>
            <person name="Jaen-Luchoro D."/>
            <person name="Karlsson R."/>
            <person name="Svensson-Stadler L."/>
            <person name="Chun J."/>
            <person name="Moore E."/>
        </authorList>
    </citation>
    <scope>NUCLEOTIDE SEQUENCE [LARGE SCALE GENOMIC DNA]</scope>
    <source>
        <strain evidence="1 2">CCUG 48643</strain>
    </source>
</reference>
<protein>
    <submittedName>
        <fullName evidence="1">Uncharacterized protein</fullName>
    </submittedName>
</protein>
<proteinExistence type="predicted"/>
<accession>A0A7V7TE60</accession>
<organism evidence="1 2">
    <name type="scientific">Vibrio chagasii</name>
    <dbReference type="NCBI Taxonomy" id="170679"/>
    <lineage>
        <taxon>Bacteria</taxon>
        <taxon>Pseudomonadati</taxon>
        <taxon>Pseudomonadota</taxon>
        <taxon>Gammaproteobacteria</taxon>
        <taxon>Vibrionales</taxon>
        <taxon>Vibrionaceae</taxon>
        <taxon>Vibrio</taxon>
    </lineage>
</organism>
<dbReference type="Proteomes" id="UP000423756">
    <property type="component" value="Unassembled WGS sequence"/>
</dbReference>
<dbReference type="AlphaFoldDB" id="A0A7V7TE60"/>
<sequence length="357" mass="39666">MKISLVQQKINAILEENPSLKVYLGDFNAEEVERCFHGQSQSPERRAAIFIIDFAQRVQAFEVNLTKAVTATLKSNVVKSFTDTDEAIKEQVERFKVALKGKADAQLAAESRCISWHVTGPARFPKAKAEKANKSARDAADNISDLCKKAVKRAMKQLFPEGDGTITKMSSSNPSVAIKAELETQQRNHEFMKIANRHVPKAYVAAGTEKLNAEQTQKLKATLLEKGIPETELEIYMEPNPIKVTWGRFSTENSNAKIRRLKGRLAEAIKLEETRSEGSLEGELENGITYGIVDGRIAIWLGGKPGKDITSALRKFSLKFSPSRNNAWVRAHTANAEAAFKRSIKPFLETLDTSTFA</sequence>
<name>A0A7V7TE60_9VIBR</name>
<evidence type="ECO:0000313" key="2">
    <source>
        <dbReference type="Proteomes" id="UP000423756"/>
    </source>
</evidence>
<dbReference type="GeneID" id="77344750"/>
<dbReference type="EMBL" id="VZPX01000099">
    <property type="protein sequence ID" value="KAB0464987.1"/>
    <property type="molecule type" value="Genomic_DNA"/>
</dbReference>
<gene>
    <name evidence="1" type="ORF">F7Q91_24580</name>
</gene>
<dbReference type="RefSeq" id="WP_137406512.1">
    <property type="nucleotide sequence ID" value="NZ_AP025467.1"/>
</dbReference>